<dbReference type="InterPro" id="IPR001810">
    <property type="entry name" value="F-box_dom"/>
</dbReference>
<proteinExistence type="predicted"/>
<feature type="domain" description="F-box" evidence="1">
    <location>
        <begin position="23"/>
        <end position="68"/>
    </location>
</feature>
<keyword evidence="3" id="KW-1185">Reference proteome</keyword>
<dbReference type="SUPFAM" id="SSF52047">
    <property type="entry name" value="RNI-like"/>
    <property type="match status" value="1"/>
</dbReference>
<organism evidence="2 3">
    <name type="scientific">Somion occarium</name>
    <dbReference type="NCBI Taxonomy" id="3059160"/>
    <lineage>
        <taxon>Eukaryota</taxon>
        <taxon>Fungi</taxon>
        <taxon>Dikarya</taxon>
        <taxon>Basidiomycota</taxon>
        <taxon>Agaricomycotina</taxon>
        <taxon>Agaricomycetes</taxon>
        <taxon>Polyporales</taxon>
        <taxon>Cerrenaceae</taxon>
        <taxon>Somion</taxon>
    </lineage>
</organism>
<dbReference type="Proteomes" id="UP001497453">
    <property type="component" value="Chromosome 2"/>
</dbReference>
<dbReference type="EMBL" id="OZ037945">
    <property type="protein sequence ID" value="CAL1702700.1"/>
    <property type="molecule type" value="Genomic_DNA"/>
</dbReference>
<evidence type="ECO:0000259" key="1">
    <source>
        <dbReference type="PROSITE" id="PS50181"/>
    </source>
</evidence>
<reference evidence="3" key="1">
    <citation type="submission" date="2024-04" db="EMBL/GenBank/DDBJ databases">
        <authorList>
            <person name="Shaw F."/>
            <person name="Minotto A."/>
        </authorList>
    </citation>
    <scope>NUCLEOTIDE SEQUENCE [LARGE SCALE GENOMIC DNA]</scope>
</reference>
<evidence type="ECO:0000313" key="2">
    <source>
        <dbReference type="EMBL" id="CAL1702700.1"/>
    </source>
</evidence>
<dbReference type="PROSITE" id="PS50181">
    <property type="entry name" value="FBOX"/>
    <property type="match status" value="1"/>
</dbReference>
<accession>A0ABP1D496</accession>
<dbReference type="Gene3D" id="3.80.10.10">
    <property type="entry name" value="Ribonuclease Inhibitor"/>
    <property type="match status" value="1"/>
</dbReference>
<gene>
    <name evidence="2" type="ORF">GFSPODELE1_LOCUS4176</name>
</gene>
<name>A0ABP1D496_9APHY</name>
<dbReference type="InterPro" id="IPR032675">
    <property type="entry name" value="LRR_dom_sf"/>
</dbReference>
<evidence type="ECO:0000313" key="3">
    <source>
        <dbReference type="Proteomes" id="UP001497453"/>
    </source>
</evidence>
<sequence>MSATTTMTLAKLDSPLCLLAHGAPKLLRLPVELLEIISTELERPDLNLLARTNKLLNVISTRTLYRELTGLSQEQSIRALRSFVYPSDVEEARKRALHVRTLHLDFSNCRVTANFLRLLQRALQTLHSLKDLSLEFGLQDNHYSIAWCLKDCPFQLRIFTTSIRCDEDLAAFIEGQRKLEELVLRGFQTTSPFTLSPDALPKLSAFRTVHAGVPVLKEVMKGRPIEAVSLSLFQEDKFEPLDTLLLPQTQIKRLTIMSLGDTPPDMLLPEIAARLPALEALHIVVLMARYSYENLLASTPYLTAFSSLRYLTFMTGGGTEVIEDERRVVYTWAKACSTLRTIILPRGKVWFERDGRWTCCASD</sequence>
<protein>
    <recommendedName>
        <fullName evidence="1">F-box domain-containing protein</fullName>
    </recommendedName>
</protein>